<dbReference type="PANTHER" id="PTHR47526:SF3">
    <property type="entry name" value="PHD-TYPE DOMAIN-CONTAINING PROTEIN"/>
    <property type="match status" value="1"/>
</dbReference>
<keyword evidence="1" id="KW-0479">Metal-binding</keyword>
<dbReference type="PANTHER" id="PTHR47526">
    <property type="entry name" value="ATP-DEPENDENT DNA HELICASE"/>
    <property type="match status" value="1"/>
</dbReference>
<proteinExistence type="predicted"/>
<evidence type="ECO:0000313" key="3">
    <source>
        <dbReference type="EMBL" id="KAH3815281.1"/>
    </source>
</evidence>
<gene>
    <name evidence="3" type="ORF">DPMN_143803</name>
</gene>
<comment type="caution">
    <text evidence="3">The sequence shown here is derived from an EMBL/GenBank/DDBJ whole genome shotgun (WGS) entry which is preliminary data.</text>
</comment>
<dbReference type="InterPro" id="IPR007527">
    <property type="entry name" value="Znf_SWIM"/>
</dbReference>
<sequence>MHAVQLSKKLDCPASIILKEVLIFTPEKGSSSELDKKMAASNVRSDLSKGIKKIMVVFPNIEHKYHTSGEFDHAKLRYYHRMEGYTMAKDGYVVYLESVPYINTGYVAVKAHVKPRTNDKDPVSKKGYYACWIILKTCDEGSIHSAYCTCKGGIDGCCRHVVATLFEVLDFIENFKSTSCTSEPCLWVRRASQVDQLGKVISAVEMETSVFALFNSVYIAQFIPFCPGFVKFGGNIELSVSDILGPLLTL</sequence>
<keyword evidence="4" id="KW-1185">Reference proteome</keyword>
<protein>
    <recommendedName>
        <fullName evidence="2">SWIM-type domain-containing protein</fullName>
    </recommendedName>
</protein>
<name>A0A9D4GDH7_DREPO</name>
<dbReference type="GO" id="GO:0008270">
    <property type="term" value="F:zinc ion binding"/>
    <property type="evidence" value="ECO:0007669"/>
    <property type="project" value="UniProtKB-KW"/>
</dbReference>
<dbReference type="AlphaFoldDB" id="A0A9D4GDH7"/>
<evidence type="ECO:0000256" key="1">
    <source>
        <dbReference type="PROSITE-ProRule" id="PRU00325"/>
    </source>
</evidence>
<organism evidence="3 4">
    <name type="scientific">Dreissena polymorpha</name>
    <name type="common">Zebra mussel</name>
    <name type="synonym">Mytilus polymorpha</name>
    <dbReference type="NCBI Taxonomy" id="45954"/>
    <lineage>
        <taxon>Eukaryota</taxon>
        <taxon>Metazoa</taxon>
        <taxon>Spiralia</taxon>
        <taxon>Lophotrochozoa</taxon>
        <taxon>Mollusca</taxon>
        <taxon>Bivalvia</taxon>
        <taxon>Autobranchia</taxon>
        <taxon>Heteroconchia</taxon>
        <taxon>Euheterodonta</taxon>
        <taxon>Imparidentia</taxon>
        <taxon>Neoheterodontei</taxon>
        <taxon>Myida</taxon>
        <taxon>Dreissenoidea</taxon>
        <taxon>Dreissenidae</taxon>
        <taxon>Dreissena</taxon>
    </lineage>
</organism>
<keyword evidence="1" id="KW-0862">Zinc</keyword>
<evidence type="ECO:0000313" key="4">
    <source>
        <dbReference type="Proteomes" id="UP000828390"/>
    </source>
</evidence>
<dbReference type="Proteomes" id="UP000828390">
    <property type="component" value="Unassembled WGS sequence"/>
</dbReference>
<reference evidence="3" key="2">
    <citation type="submission" date="2020-11" db="EMBL/GenBank/DDBJ databases">
        <authorList>
            <person name="McCartney M.A."/>
            <person name="Auch B."/>
            <person name="Kono T."/>
            <person name="Mallez S."/>
            <person name="Becker A."/>
            <person name="Gohl D.M."/>
            <person name="Silverstein K.A.T."/>
            <person name="Koren S."/>
            <person name="Bechman K.B."/>
            <person name="Herman A."/>
            <person name="Abrahante J.E."/>
            <person name="Garbe J."/>
        </authorList>
    </citation>
    <scope>NUCLEOTIDE SEQUENCE</scope>
    <source>
        <strain evidence="3">Duluth1</strain>
        <tissue evidence="3">Whole animal</tissue>
    </source>
</reference>
<keyword evidence="1" id="KW-0863">Zinc-finger</keyword>
<reference evidence="3" key="1">
    <citation type="journal article" date="2019" name="bioRxiv">
        <title>The Genome of the Zebra Mussel, Dreissena polymorpha: A Resource for Invasive Species Research.</title>
        <authorList>
            <person name="McCartney M.A."/>
            <person name="Auch B."/>
            <person name="Kono T."/>
            <person name="Mallez S."/>
            <person name="Zhang Y."/>
            <person name="Obille A."/>
            <person name="Becker A."/>
            <person name="Abrahante J.E."/>
            <person name="Garbe J."/>
            <person name="Badalamenti J.P."/>
            <person name="Herman A."/>
            <person name="Mangelson H."/>
            <person name="Liachko I."/>
            <person name="Sullivan S."/>
            <person name="Sone E.D."/>
            <person name="Koren S."/>
            <person name="Silverstein K.A.T."/>
            <person name="Beckman K.B."/>
            <person name="Gohl D.M."/>
        </authorList>
    </citation>
    <scope>NUCLEOTIDE SEQUENCE</scope>
    <source>
        <strain evidence="3">Duluth1</strain>
        <tissue evidence="3">Whole animal</tissue>
    </source>
</reference>
<feature type="domain" description="SWIM-type" evidence="2">
    <location>
        <begin position="133"/>
        <end position="169"/>
    </location>
</feature>
<accession>A0A9D4GDH7</accession>
<evidence type="ECO:0000259" key="2">
    <source>
        <dbReference type="PROSITE" id="PS50966"/>
    </source>
</evidence>
<dbReference type="EMBL" id="JAIWYP010000006">
    <property type="protein sequence ID" value="KAH3815281.1"/>
    <property type="molecule type" value="Genomic_DNA"/>
</dbReference>
<dbReference type="PROSITE" id="PS50966">
    <property type="entry name" value="ZF_SWIM"/>
    <property type="match status" value="1"/>
</dbReference>